<evidence type="ECO:0000313" key="1">
    <source>
        <dbReference type="EMBL" id="MPC28649.1"/>
    </source>
</evidence>
<dbReference type="Proteomes" id="UP000324222">
    <property type="component" value="Unassembled WGS sequence"/>
</dbReference>
<gene>
    <name evidence="1" type="ORF">E2C01_021859</name>
</gene>
<comment type="caution">
    <text evidence="1">The sequence shown here is derived from an EMBL/GenBank/DDBJ whole genome shotgun (WGS) entry which is preliminary data.</text>
</comment>
<proteinExistence type="predicted"/>
<sequence length="64" mass="7078">MKRCHGTEGVNHRDIKIPIFRLPVIRISYCSDGDTAEWSSHTGKLQSVIITTPTVITTGLLLVT</sequence>
<name>A0A5B7E5G7_PORTR</name>
<dbReference type="EMBL" id="VSRR010001946">
    <property type="protein sequence ID" value="MPC28649.1"/>
    <property type="molecule type" value="Genomic_DNA"/>
</dbReference>
<evidence type="ECO:0000313" key="2">
    <source>
        <dbReference type="Proteomes" id="UP000324222"/>
    </source>
</evidence>
<protein>
    <submittedName>
        <fullName evidence="1">Uncharacterized protein</fullName>
    </submittedName>
</protein>
<accession>A0A5B7E5G7</accession>
<reference evidence="1 2" key="1">
    <citation type="submission" date="2019-05" db="EMBL/GenBank/DDBJ databases">
        <title>Another draft genome of Portunus trituberculatus and its Hox gene families provides insights of decapod evolution.</title>
        <authorList>
            <person name="Jeong J.-H."/>
            <person name="Song I."/>
            <person name="Kim S."/>
            <person name="Choi T."/>
            <person name="Kim D."/>
            <person name="Ryu S."/>
            <person name="Kim W."/>
        </authorList>
    </citation>
    <scope>NUCLEOTIDE SEQUENCE [LARGE SCALE GENOMIC DNA]</scope>
    <source>
        <tissue evidence="1">Muscle</tissue>
    </source>
</reference>
<dbReference type="AlphaFoldDB" id="A0A5B7E5G7"/>
<organism evidence="1 2">
    <name type="scientific">Portunus trituberculatus</name>
    <name type="common">Swimming crab</name>
    <name type="synonym">Neptunus trituberculatus</name>
    <dbReference type="NCBI Taxonomy" id="210409"/>
    <lineage>
        <taxon>Eukaryota</taxon>
        <taxon>Metazoa</taxon>
        <taxon>Ecdysozoa</taxon>
        <taxon>Arthropoda</taxon>
        <taxon>Crustacea</taxon>
        <taxon>Multicrustacea</taxon>
        <taxon>Malacostraca</taxon>
        <taxon>Eumalacostraca</taxon>
        <taxon>Eucarida</taxon>
        <taxon>Decapoda</taxon>
        <taxon>Pleocyemata</taxon>
        <taxon>Brachyura</taxon>
        <taxon>Eubrachyura</taxon>
        <taxon>Portunoidea</taxon>
        <taxon>Portunidae</taxon>
        <taxon>Portuninae</taxon>
        <taxon>Portunus</taxon>
    </lineage>
</organism>
<keyword evidence="2" id="KW-1185">Reference proteome</keyword>